<sequence length="225" mass="23792">AVLRTVAGTAACRPPRHLPPCAPSTLTASTMAPTRASASTAAAAAAVCLASLHRPAGTAGAMPGHRAAGRLPDRPPTPARATGGRPPSRSTRGATRDRARRTGETPAPRLPRGQAPVAGRARRCPCNPCTARATPPQPPHRHRPAWHPMRMRNRRRLIPGDRVAAPLRRAPRGERARSARDAARARRSAPGPAARRASLPRRRAPRARARAPPVVQRHAPPPDAA</sequence>
<dbReference type="AlphaFoldDB" id="S4RY71"/>
<proteinExistence type="predicted"/>
<feature type="compositionally biased region" description="Basic residues" evidence="1">
    <location>
        <begin position="139"/>
        <end position="157"/>
    </location>
</feature>
<evidence type="ECO:0000313" key="2">
    <source>
        <dbReference type="Ensembl" id="ENSPMAP00000010162.1"/>
    </source>
</evidence>
<dbReference type="HOGENOM" id="CLU_1232396_0_0_1"/>
<evidence type="ECO:0000256" key="1">
    <source>
        <dbReference type="SAM" id="MobiDB-lite"/>
    </source>
</evidence>
<feature type="compositionally biased region" description="Low complexity" evidence="1">
    <location>
        <begin position="188"/>
        <end position="197"/>
    </location>
</feature>
<feature type="compositionally biased region" description="Basic and acidic residues" evidence="1">
    <location>
        <begin position="94"/>
        <end position="103"/>
    </location>
</feature>
<feature type="region of interest" description="Disordered" evidence="1">
    <location>
        <begin position="58"/>
        <end position="225"/>
    </location>
</feature>
<dbReference type="Ensembl" id="ENSPMAT00000010207.1">
    <property type="protein sequence ID" value="ENSPMAP00000010162.1"/>
    <property type="gene ID" value="ENSPMAG00000009241.1"/>
</dbReference>
<dbReference type="OMA" id="ARRCPCN"/>
<accession>S4RY71</accession>
<organism evidence="2">
    <name type="scientific">Petromyzon marinus</name>
    <name type="common">Sea lamprey</name>
    <dbReference type="NCBI Taxonomy" id="7757"/>
    <lineage>
        <taxon>Eukaryota</taxon>
        <taxon>Metazoa</taxon>
        <taxon>Chordata</taxon>
        <taxon>Craniata</taxon>
        <taxon>Vertebrata</taxon>
        <taxon>Cyclostomata</taxon>
        <taxon>Hyperoartia</taxon>
        <taxon>Petromyzontiformes</taxon>
        <taxon>Petromyzontidae</taxon>
        <taxon>Petromyzon</taxon>
    </lineage>
</organism>
<reference evidence="2" key="1">
    <citation type="submission" date="2025-08" db="UniProtKB">
        <authorList>
            <consortium name="Ensembl"/>
        </authorList>
    </citation>
    <scope>IDENTIFICATION</scope>
</reference>
<name>S4RY71_PETMA</name>
<feature type="compositionally biased region" description="Basic residues" evidence="1">
    <location>
        <begin position="198"/>
        <end position="209"/>
    </location>
</feature>
<feature type="compositionally biased region" description="Basic and acidic residues" evidence="1">
    <location>
        <begin position="171"/>
        <end position="184"/>
    </location>
</feature>
<reference evidence="2" key="2">
    <citation type="submission" date="2025-09" db="UniProtKB">
        <authorList>
            <consortium name="Ensembl"/>
        </authorList>
    </citation>
    <scope>IDENTIFICATION</scope>
</reference>
<protein>
    <submittedName>
        <fullName evidence="2">Uncharacterized protein</fullName>
    </submittedName>
</protein>